<organism evidence="4 5">
    <name type="scientific">Maribellus comscasis</name>
    <dbReference type="NCBI Taxonomy" id="2681766"/>
    <lineage>
        <taxon>Bacteria</taxon>
        <taxon>Pseudomonadati</taxon>
        <taxon>Bacteroidota</taxon>
        <taxon>Bacteroidia</taxon>
        <taxon>Marinilabiliales</taxon>
        <taxon>Prolixibacteraceae</taxon>
        <taxon>Maribellus</taxon>
    </lineage>
</organism>
<feature type="domain" description="Putative auto-transporter adhesin head GIN" evidence="3">
    <location>
        <begin position="43"/>
        <end position="229"/>
    </location>
</feature>
<feature type="region of interest" description="Disordered" evidence="1">
    <location>
        <begin position="220"/>
        <end position="245"/>
    </location>
</feature>
<dbReference type="Proteomes" id="UP000428260">
    <property type="component" value="Chromosome"/>
</dbReference>
<name>A0A6I6JNF5_9BACT</name>
<dbReference type="EMBL" id="CP046401">
    <property type="protein sequence ID" value="QGY44455.1"/>
    <property type="molecule type" value="Genomic_DNA"/>
</dbReference>
<protein>
    <submittedName>
        <fullName evidence="4">DUF2807 domain-containing protein</fullName>
    </submittedName>
</protein>
<keyword evidence="2" id="KW-0732">Signal</keyword>
<feature type="signal peptide" evidence="2">
    <location>
        <begin position="1"/>
        <end position="30"/>
    </location>
</feature>
<sequence>MLIQKNMKTIQKLAILIFVAAIGINASVYAGNSDETENRKVKNFNAIKVSTGIDLYITMGNSEEVKVVADDDIIDELITEVKGDVLHIYMKRNNNWFNWGGRNETKKAYVTVKELNGIDASSGSDVKSENTLKGENINIEASSGSDVDLDLVYKNVKLDTSSGSDAKLTGKAKTFEAEASSGSDISARGLETAICRVRVSSGSDADVTVSEELYAKASSGGDVRYFGNPKIKDTDESSGGDVSQR</sequence>
<reference evidence="4 5" key="1">
    <citation type="submission" date="2019-11" db="EMBL/GenBank/DDBJ databases">
        <authorList>
            <person name="Zheng R.K."/>
            <person name="Sun C.M."/>
        </authorList>
    </citation>
    <scope>NUCLEOTIDE SEQUENCE [LARGE SCALE GENOMIC DNA]</scope>
    <source>
        <strain evidence="4 5">WC007</strain>
    </source>
</reference>
<evidence type="ECO:0000256" key="2">
    <source>
        <dbReference type="SAM" id="SignalP"/>
    </source>
</evidence>
<dbReference type="Gene3D" id="2.160.20.120">
    <property type="match status" value="1"/>
</dbReference>
<gene>
    <name evidence="4" type="ORF">GM418_12530</name>
</gene>
<dbReference type="AlphaFoldDB" id="A0A6I6JNF5"/>
<feature type="chain" id="PRO_5026027111" evidence="2">
    <location>
        <begin position="31"/>
        <end position="245"/>
    </location>
</feature>
<dbReference type="InterPro" id="IPR021255">
    <property type="entry name" value="DUF2807"/>
</dbReference>
<evidence type="ECO:0000313" key="4">
    <source>
        <dbReference type="EMBL" id="QGY44455.1"/>
    </source>
</evidence>
<evidence type="ECO:0000256" key="1">
    <source>
        <dbReference type="SAM" id="MobiDB-lite"/>
    </source>
</evidence>
<evidence type="ECO:0000259" key="3">
    <source>
        <dbReference type="Pfam" id="PF10988"/>
    </source>
</evidence>
<dbReference type="KEGG" id="mcos:GM418_12530"/>
<proteinExistence type="predicted"/>
<evidence type="ECO:0000313" key="5">
    <source>
        <dbReference type="Proteomes" id="UP000428260"/>
    </source>
</evidence>
<accession>A0A6I6JNF5</accession>
<keyword evidence="5" id="KW-1185">Reference proteome</keyword>
<dbReference type="Pfam" id="PF10988">
    <property type="entry name" value="DUF2807"/>
    <property type="match status" value="1"/>
</dbReference>